<keyword evidence="3" id="KW-1185">Reference proteome</keyword>
<gene>
    <name evidence="4" type="primary">LOC130462488</name>
</gene>
<comment type="function">
    <text evidence="2">Binds amino acids.</text>
</comment>
<dbReference type="Gene3D" id="3.30.70.260">
    <property type="match status" value="1"/>
</dbReference>
<reference evidence="3" key="1">
    <citation type="journal article" date="2021" name="Nat. Commun.">
        <title>Genomic analyses provide insights into spinach domestication and the genetic basis of agronomic traits.</title>
        <authorList>
            <person name="Cai X."/>
            <person name="Sun X."/>
            <person name="Xu C."/>
            <person name="Sun H."/>
            <person name="Wang X."/>
            <person name="Ge C."/>
            <person name="Zhang Z."/>
            <person name="Wang Q."/>
            <person name="Fei Z."/>
            <person name="Jiao C."/>
            <person name="Wang Q."/>
        </authorList>
    </citation>
    <scope>NUCLEOTIDE SEQUENCE [LARGE SCALE GENOMIC DNA]</scope>
    <source>
        <strain evidence="3">cv. Varoflay</strain>
    </source>
</reference>
<dbReference type="SUPFAM" id="SSF55021">
    <property type="entry name" value="ACT-like"/>
    <property type="match status" value="1"/>
</dbReference>
<dbReference type="Proteomes" id="UP000813463">
    <property type="component" value="Chromosome 6"/>
</dbReference>
<sequence length="215" mass="24512">MDTPRFAIDNSVEVDSVTKYGIILEADQKVITDHNLFIKKPSISSDALDVFYVTDLNRNKLEDENVISHMEQSLGTIHFTRSYEYKGVTALELTGTYRINLLSNVLAVLADLNCSVVDANVWTHNGRIASHLYVKDSGFGCLTNDLYRISRIESRVMSVLNEDNDNIGTANNTSTVSMEITYSERRLHQMMFDDRDYERTITPSITSFKYEPVYK</sequence>
<dbReference type="PANTHER" id="PTHR31096:SF6">
    <property type="entry name" value="ACT DOMAIN-CONTAINING PROTEIN ACR8"/>
    <property type="match status" value="1"/>
</dbReference>
<evidence type="ECO:0000313" key="3">
    <source>
        <dbReference type="Proteomes" id="UP000813463"/>
    </source>
</evidence>
<protein>
    <recommendedName>
        <fullName evidence="2">ACT domain-containing protein ACR</fullName>
    </recommendedName>
    <alternativeName>
        <fullName evidence="2">Protein ACT DOMAIN REPEATS</fullName>
    </alternativeName>
</protein>
<keyword evidence="1 2" id="KW-0677">Repeat</keyword>
<dbReference type="InterPro" id="IPR040217">
    <property type="entry name" value="ACR1-12"/>
</dbReference>
<evidence type="ECO:0000313" key="4">
    <source>
        <dbReference type="RefSeq" id="XP_056686771.1"/>
    </source>
</evidence>
<dbReference type="RefSeq" id="XP_056686771.1">
    <property type="nucleotide sequence ID" value="XM_056830793.1"/>
</dbReference>
<dbReference type="PANTHER" id="PTHR31096">
    <property type="entry name" value="ACT DOMAIN-CONTAINING PROTEIN ACR4-RELATED"/>
    <property type="match status" value="1"/>
</dbReference>
<dbReference type="GeneID" id="130462488"/>
<evidence type="ECO:0000256" key="2">
    <source>
        <dbReference type="RuleBase" id="RU369043"/>
    </source>
</evidence>
<evidence type="ECO:0000256" key="1">
    <source>
        <dbReference type="ARBA" id="ARBA00022737"/>
    </source>
</evidence>
<name>A0ABM3QTS7_SPIOL</name>
<organism evidence="3 4">
    <name type="scientific">Spinacia oleracea</name>
    <name type="common">Spinach</name>
    <dbReference type="NCBI Taxonomy" id="3562"/>
    <lineage>
        <taxon>Eukaryota</taxon>
        <taxon>Viridiplantae</taxon>
        <taxon>Streptophyta</taxon>
        <taxon>Embryophyta</taxon>
        <taxon>Tracheophyta</taxon>
        <taxon>Spermatophyta</taxon>
        <taxon>Magnoliopsida</taxon>
        <taxon>eudicotyledons</taxon>
        <taxon>Gunneridae</taxon>
        <taxon>Pentapetalae</taxon>
        <taxon>Caryophyllales</taxon>
        <taxon>Chenopodiaceae</taxon>
        <taxon>Chenopodioideae</taxon>
        <taxon>Anserineae</taxon>
        <taxon>Spinacia</taxon>
    </lineage>
</organism>
<dbReference type="InterPro" id="IPR045865">
    <property type="entry name" value="ACT-like_dom_sf"/>
</dbReference>
<accession>A0ABM3QTS7</accession>
<reference evidence="4" key="2">
    <citation type="submission" date="2025-08" db="UniProtKB">
        <authorList>
            <consortium name="RefSeq"/>
        </authorList>
    </citation>
    <scope>IDENTIFICATION</scope>
    <source>
        <tissue evidence="4">Leaf</tissue>
    </source>
</reference>
<proteinExistence type="predicted"/>